<dbReference type="Pfam" id="PF00550">
    <property type="entry name" value="PP-binding"/>
    <property type="match status" value="1"/>
</dbReference>
<dbReference type="GO" id="GO:0043041">
    <property type="term" value="P:amino acid activation for nonribosomal peptide biosynthetic process"/>
    <property type="evidence" value="ECO:0007669"/>
    <property type="project" value="TreeGrafter"/>
</dbReference>
<reference evidence="7" key="2">
    <citation type="submission" date="2020-09" db="EMBL/GenBank/DDBJ databases">
        <authorList>
            <person name="Sun Q."/>
            <person name="Zhou Y."/>
        </authorList>
    </citation>
    <scope>NUCLEOTIDE SEQUENCE</scope>
    <source>
        <strain evidence="7">CGMCC 4.7299</strain>
    </source>
</reference>
<dbReference type="InterPro" id="IPR010071">
    <property type="entry name" value="AA_adenyl_dom"/>
</dbReference>
<dbReference type="SUPFAM" id="SSF56801">
    <property type="entry name" value="Acetyl-CoA synthetase-like"/>
    <property type="match status" value="1"/>
</dbReference>
<evidence type="ECO:0000256" key="5">
    <source>
        <dbReference type="SAM" id="MobiDB-lite"/>
    </source>
</evidence>
<dbReference type="Pfam" id="PF13193">
    <property type="entry name" value="AMP-binding_C"/>
    <property type="match status" value="1"/>
</dbReference>
<dbReference type="NCBIfam" id="TIGR01733">
    <property type="entry name" value="AA-adenyl-dom"/>
    <property type="match status" value="1"/>
</dbReference>
<sequence>MVPASYAQQGWWFTSPEDAGSATLSAAVCLRGELDVGALRAAVRDVVGRHEILRTRWVVEGSRLYHEPVPTERVTDVFERAPSSAGDPAPPAVDPRAGVVLRVRLTETGPSAWLLTTVFHRLVADAWSVRIWWRDLSSAYQARVRGERPDWKPLPVQYADFALWQRETLGEPDDPGSGAARQLAYWRRALAGLPTKRTPSVDRPRPAGHGRGAGAPSAAGSGAPFAVDAAARAGLADLAREHGVTPFMVLQAAVALVLSGLGAGADVPVGVVSAGRAEEDLDDLIGLFAVTLVLRVDLSGDPSFAEVLGRVRETALSAWEHRDVPAGRSGAVPVLVSMPGEPVPVPELPGVLAEEADPPGRAVGADLEIAVDEQWRGTVFSQGAVLDRGAVRDIADRLTALLETVAGDAGIPASRFAAALPGAQQQHRRLLRAGIGAARPVPATTVPEMFAVQAARTPDAVAVRDGDATMSFRTLDERSNRLARLLCRRGVRVDEAVGVAMLRAADLVVTLLAIAKAGGAYAPVDARAPETRARSALRACGVRLLVVDRWWARQPLAADPFDVIEVSGDVGGDASPMPARARPGNVAYVMFTSGSTGEPKGVVITHRGVVDLVTDRCWHSPDPIRGMARAPHSFDASTYEIWVPLLHGGEIALVPEGPFDAAVLRATVRARNLTHVHLTAAVFNAVADEDPEAFAGLREVSTGGDVVSAAAVRRILRAVPGIVVRNTYGPTEVTMCATQVAVTDASEVPAAMPVGRPLDNTRVYVLDARLRPAPAGVTGEVYLAGAGLARGYAGLAARTVERFVADPHGPAGSRMYRTGDLARWTDDGLLEFAGRADDQVKIRGFRVEPTEVEVALTAHPAVTAAVVLAREDNPGDKRLVAYVTGDGVTEAGLRSFAGDRLADYMVPSAVVVLDALPVTAHGKVDRAALPAPALTARAPDGGEPSTPAQTLIRDVFANVLGVASVGVRDSFFDLGGHSVLVMRLTERLRRRGVEVDVRDVYVAPTVAALAQVALARAGTTRRLVVRRERADYPLTVLQEKLFRNEQEDPRQRHINVLAYHLGLTGPVDVAGLERALRRMIEVHDGLRTVVVPGDDGQPRQALTGHARFALPVTRLAEDGSTVDRWLDHVERPFDTGDALSRFAVARLGPQRHVLSLVFHHAVMDGASLDIFVRDLAHAYAARIAARPDDLVSGPIRMVDYAQWQREEYADRGSPQHRYWRDHLSRAEPLDVDFVTPPPDRPRGSAMRGDVITVEVDERLTATLRAVQQARKVSANVLVLCAYLVALRRHAGTDRISISTSSSGRERAELAGLIGFLSSARTVTVDFSGRPSRGECLDRVRDAVLEAARSQELTLYEYLHLAGLPQERNPWFSMDFVEASTRLPRLGDAEIAPVSRHRDARVNRHIVLRVHDLGSHFRLSCHYSLDSIRAADMAMFAEQVGAELRALADHTSGTEL</sequence>
<dbReference type="InterPro" id="IPR025110">
    <property type="entry name" value="AMP-bd_C"/>
</dbReference>
<dbReference type="InterPro" id="IPR045851">
    <property type="entry name" value="AMP-bd_C_sf"/>
</dbReference>
<dbReference type="PANTHER" id="PTHR45527">
    <property type="entry name" value="NONRIBOSOMAL PEPTIDE SYNTHETASE"/>
    <property type="match status" value="1"/>
</dbReference>
<comment type="cofactor">
    <cofactor evidence="1">
        <name>pantetheine 4'-phosphate</name>
        <dbReference type="ChEBI" id="CHEBI:47942"/>
    </cofactor>
</comment>
<dbReference type="PANTHER" id="PTHR45527:SF1">
    <property type="entry name" value="FATTY ACID SYNTHASE"/>
    <property type="match status" value="1"/>
</dbReference>
<dbReference type="Gene3D" id="3.30.300.30">
    <property type="match status" value="1"/>
</dbReference>
<dbReference type="FunFam" id="1.10.1200.10:FF:000005">
    <property type="entry name" value="Nonribosomal peptide synthetase 1"/>
    <property type="match status" value="1"/>
</dbReference>
<dbReference type="GO" id="GO:0044550">
    <property type="term" value="P:secondary metabolite biosynthetic process"/>
    <property type="evidence" value="ECO:0007669"/>
    <property type="project" value="TreeGrafter"/>
</dbReference>
<dbReference type="Gene3D" id="2.30.38.10">
    <property type="entry name" value="Luciferase, Domain 3"/>
    <property type="match status" value="1"/>
</dbReference>
<dbReference type="Proteomes" id="UP000656042">
    <property type="component" value="Unassembled WGS sequence"/>
</dbReference>
<comment type="caution">
    <text evidence="7">The sequence shown here is derived from an EMBL/GenBank/DDBJ whole genome shotgun (WGS) entry which is preliminary data.</text>
</comment>
<dbReference type="Gene3D" id="3.30.559.30">
    <property type="entry name" value="Nonribosomal peptide synthetase, condensation domain"/>
    <property type="match status" value="2"/>
</dbReference>
<dbReference type="InterPro" id="IPR006162">
    <property type="entry name" value="Ppantetheine_attach_site"/>
</dbReference>
<evidence type="ECO:0000256" key="4">
    <source>
        <dbReference type="ARBA" id="ARBA00022553"/>
    </source>
</evidence>
<dbReference type="PROSITE" id="PS50075">
    <property type="entry name" value="CARRIER"/>
    <property type="match status" value="1"/>
</dbReference>
<dbReference type="Gene3D" id="1.10.1200.10">
    <property type="entry name" value="ACP-like"/>
    <property type="match status" value="1"/>
</dbReference>
<keyword evidence="8" id="KW-1185">Reference proteome</keyword>
<dbReference type="InterPro" id="IPR009081">
    <property type="entry name" value="PP-bd_ACP"/>
</dbReference>
<organism evidence="7 8">
    <name type="scientific">Mangrovihabitans endophyticus</name>
    <dbReference type="NCBI Taxonomy" id="1751298"/>
    <lineage>
        <taxon>Bacteria</taxon>
        <taxon>Bacillati</taxon>
        <taxon>Actinomycetota</taxon>
        <taxon>Actinomycetes</taxon>
        <taxon>Micromonosporales</taxon>
        <taxon>Micromonosporaceae</taxon>
        <taxon>Mangrovihabitans</taxon>
    </lineage>
</organism>
<dbReference type="SUPFAM" id="SSF52777">
    <property type="entry name" value="CoA-dependent acyltransferases"/>
    <property type="match status" value="4"/>
</dbReference>
<dbReference type="Pfam" id="PF00668">
    <property type="entry name" value="Condensation"/>
    <property type="match status" value="2"/>
</dbReference>
<evidence type="ECO:0000256" key="2">
    <source>
        <dbReference type="ARBA" id="ARBA00006432"/>
    </source>
</evidence>
<accession>A0A8J3C0L6</accession>
<evidence type="ECO:0000256" key="1">
    <source>
        <dbReference type="ARBA" id="ARBA00001957"/>
    </source>
</evidence>
<gene>
    <name evidence="7" type="ORF">GCM10012284_26100</name>
</gene>
<keyword evidence="3" id="KW-0596">Phosphopantetheine</keyword>
<dbReference type="InterPro" id="IPR020845">
    <property type="entry name" value="AMP-binding_CS"/>
</dbReference>
<dbReference type="Gene3D" id="3.40.50.980">
    <property type="match status" value="2"/>
</dbReference>
<dbReference type="GO" id="GO:0003824">
    <property type="term" value="F:catalytic activity"/>
    <property type="evidence" value="ECO:0007669"/>
    <property type="project" value="InterPro"/>
</dbReference>
<dbReference type="RefSeq" id="WP_189079443.1">
    <property type="nucleotide sequence ID" value="NZ_BMMX01000009.1"/>
</dbReference>
<dbReference type="InterPro" id="IPR000873">
    <property type="entry name" value="AMP-dep_synth/lig_dom"/>
</dbReference>
<dbReference type="InterPro" id="IPR036736">
    <property type="entry name" value="ACP-like_sf"/>
</dbReference>
<dbReference type="GO" id="GO:0031177">
    <property type="term" value="F:phosphopantetheine binding"/>
    <property type="evidence" value="ECO:0007669"/>
    <property type="project" value="InterPro"/>
</dbReference>
<proteinExistence type="inferred from homology"/>
<dbReference type="InterPro" id="IPR020806">
    <property type="entry name" value="PKS_PP-bd"/>
</dbReference>
<feature type="region of interest" description="Disordered" evidence="5">
    <location>
        <begin position="195"/>
        <end position="219"/>
    </location>
</feature>
<dbReference type="Pfam" id="PF00501">
    <property type="entry name" value="AMP-binding"/>
    <property type="match status" value="1"/>
</dbReference>
<dbReference type="Gene3D" id="3.30.559.10">
    <property type="entry name" value="Chloramphenicol acetyltransferase-like domain"/>
    <property type="match status" value="2"/>
</dbReference>
<name>A0A8J3C0L6_9ACTN</name>
<protein>
    <recommendedName>
        <fullName evidence="6">Carrier domain-containing protein</fullName>
    </recommendedName>
</protein>
<evidence type="ECO:0000313" key="7">
    <source>
        <dbReference type="EMBL" id="GGK91024.1"/>
    </source>
</evidence>
<dbReference type="FunFam" id="2.30.38.10:FF:000001">
    <property type="entry name" value="Non-ribosomal peptide synthetase PvdI"/>
    <property type="match status" value="1"/>
</dbReference>
<evidence type="ECO:0000313" key="8">
    <source>
        <dbReference type="Proteomes" id="UP000656042"/>
    </source>
</evidence>
<dbReference type="PROSITE" id="PS00012">
    <property type="entry name" value="PHOSPHOPANTETHEINE"/>
    <property type="match status" value="1"/>
</dbReference>
<dbReference type="InterPro" id="IPR023213">
    <property type="entry name" value="CAT-like_dom_sf"/>
</dbReference>
<keyword evidence="4" id="KW-0597">Phosphoprotein</keyword>
<feature type="domain" description="Carrier" evidence="6">
    <location>
        <begin position="943"/>
        <end position="1017"/>
    </location>
</feature>
<evidence type="ECO:0000259" key="6">
    <source>
        <dbReference type="PROSITE" id="PS50075"/>
    </source>
</evidence>
<dbReference type="FunFam" id="3.30.300.30:FF:000010">
    <property type="entry name" value="Enterobactin synthetase component F"/>
    <property type="match status" value="1"/>
</dbReference>
<dbReference type="GO" id="GO:0008610">
    <property type="term" value="P:lipid biosynthetic process"/>
    <property type="evidence" value="ECO:0007669"/>
    <property type="project" value="UniProtKB-ARBA"/>
</dbReference>
<dbReference type="SMART" id="SM00823">
    <property type="entry name" value="PKS_PP"/>
    <property type="match status" value="1"/>
</dbReference>
<dbReference type="PROSITE" id="PS00455">
    <property type="entry name" value="AMP_BINDING"/>
    <property type="match status" value="1"/>
</dbReference>
<reference evidence="7" key="1">
    <citation type="journal article" date="2014" name="Int. J. Syst. Evol. Microbiol.">
        <title>Complete genome sequence of Corynebacterium casei LMG S-19264T (=DSM 44701T), isolated from a smear-ripened cheese.</title>
        <authorList>
            <consortium name="US DOE Joint Genome Institute (JGI-PGF)"/>
            <person name="Walter F."/>
            <person name="Albersmeier A."/>
            <person name="Kalinowski J."/>
            <person name="Ruckert C."/>
        </authorList>
    </citation>
    <scope>NUCLEOTIDE SEQUENCE</scope>
    <source>
        <strain evidence="7">CGMCC 4.7299</strain>
    </source>
</reference>
<dbReference type="CDD" id="cd12117">
    <property type="entry name" value="A_NRPS_Srf_like"/>
    <property type="match status" value="1"/>
</dbReference>
<dbReference type="InterPro" id="IPR001242">
    <property type="entry name" value="Condensation_dom"/>
</dbReference>
<dbReference type="GO" id="GO:0005737">
    <property type="term" value="C:cytoplasm"/>
    <property type="evidence" value="ECO:0007669"/>
    <property type="project" value="TreeGrafter"/>
</dbReference>
<comment type="similarity">
    <text evidence="2">Belongs to the ATP-dependent AMP-binding enzyme family.</text>
</comment>
<evidence type="ECO:0000256" key="3">
    <source>
        <dbReference type="ARBA" id="ARBA00022450"/>
    </source>
</evidence>
<dbReference type="SUPFAM" id="SSF47336">
    <property type="entry name" value="ACP-like"/>
    <property type="match status" value="1"/>
</dbReference>
<dbReference type="EMBL" id="BMMX01000009">
    <property type="protein sequence ID" value="GGK91024.1"/>
    <property type="molecule type" value="Genomic_DNA"/>
</dbReference>